<dbReference type="EMBL" id="JBIGHV010000002">
    <property type="protein sequence ID" value="MFG6429076.1"/>
    <property type="molecule type" value="Genomic_DNA"/>
</dbReference>
<proteinExistence type="predicted"/>
<protein>
    <submittedName>
        <fullName evidence="1">Uncharacterized protein</fullName>
    </submittedName>
</protein>
<reference evidence="1 2" key="1">
    <citation type="submission" date="2024-08" db="EMBL/GenBank/DDBJ databases">
        <authorList>
            <person name="Lu H."/>
        </authorList>
    </citation>
    <scope>NUCLEOTIDE SEQUENCE [LARGE SCALE GENOMIC DNA]</scope>
    <source>
        <strain evidence="1 2">LYH14W</strain>
    </source>
</reference>
<dbReference type="Proteomes" id="UP001606210">
    <property type="component" value="Unassembled WGS sequence"/>
</dbReference>
<keyword evidence="2" id="KW-1185">Reference proteome</keyword>
<evidence type="ECO:0000313" key="2">
    <source>
        <dbReference type="Proteomes" id="UP001606210"/>
    </source>
</evidence>
<comment type="caution">
    <text evidence="1">The sequence shown here is derived from an EMBL/GenBank/DDBJ whole genome shotgun (WGS) entry which is preliminary data.</text>
</comment>
<accession>A0ABW7EZI7</accession>
<dbReference type="RefSeq" id="WP_394476246.1">
    <property type="nucleotide sequence ID" value="NZ_JBIGHV010000002.1"/>
</dbReference>
<gene>
    <name evidence="1" type="ORF">ACG00Y_04095</name>
</gene>
<name>A0ABW7EZI7_9BURK</name>
<organism evidence="1 2">
    <name type="scientific">Pelomonas parva</name>
    <dbReference type="NCBI Taxonomy" id="3299032"/>
    <lineage>
        <taxon>Bacteria</taxon>
        <taxon>Pseudomonadati</taxon>
        <taxon>Pseudomonadota</taxon>
        <taxon>Betaproteobacteria</taxon>
        <taxon>Burkholderiales</taxon>
        <taxon>Sphaerotilaceae</taxon>
        <taxon>Roseateles</taxon>
    </lineage>
</organism>
<sequence length="379" mass="42095">MGAATSRRLVWIVTLSFVLFAGLLCAVNAYFNAYGLLPWQVRAVRPAKFPFDFAARSIQQIRGASADTFVLGNSRSSVGFRAEDQHVAGGMLNVAAPGFNLVETELLFREMLLRHAPSRLIVGLDPQMFTTKSVLPQLRTLNIGEPGGPALDMWRALKLSINGVMVWAELEHRLNAIPLGSEAAPGTGQRNVRHASLRAEKSLVPIPAHAMQPRVQANVDALKRMLSLSCGRGVSVDLLVMPYHVRLQEAFNYAYGARFFESLLRTLLDVRDQAAADCQSRSKFRLWAAFTYDERSMEPIPAETDVSGTMKWHVETSHFKAELGRLALQPILESMAPDSFGWPLQLGTNNIDRYLSRLALDRAAFLATRPEQLSVVRKH</sequence>
<evidence type="ECO:0000313" key="1">
    <source>
        <dbReference type="EMBL" id="MFG6429076.1"/>
    </source>
</evidence>